<dbReference type="SUPFAM" id="SSF53335">
    <property type="entry name" value="S-adenosyl-L-methionine-dependent methyltransferases"/>
    <property type="match status" value="1"/>
</dbReference>
<dbReference type="InterPro" id="IPR029063">
    <property type="entry name" value="SAM-dependent_MTases_sf"/>
</dbReference>
<organism evidence="6 7">
    <name type="scientific">Cladophialophora carrionii CBS 160.54</name>
    <dbReference type="NCBI Taxonomy" id="1279043"/>
    <lineage>
        <taxon>Eukaryota</taxon>
        <taxon>Fungi</taxon>
        <taxon>Dikarya</taxon>
        <taxon>Ascomycota</taxon>
        <taxon>Pezizomycotina</taxon>
        <taxon>Eurotiomycetes</taxon>
        <taxon>Chaetothyriomycetidae</taxon>
        <taxon>Chaetothyriales</taxon>
        <taxon>Herpotrichiellaceae</taxon>
        <taxon>Cladophialophora</taxon>
    </lineage>
</organism>
<sequence length="1361" mass="153191">MSARDGNDIQSSDVDYETDDQNHDFKKRKTVPLAFTKAYARDWTEKDAFREFYQNWRDGIIESFNLRLDQVRPIFVRNDHDEIHITASTAGTSTPRLLGYIIFKSQQGSLEMTNFEAKLERRHLYLGESNKGSDSRSAGGHGEGFKVGALVLRRSGYSVRFETNSLYWNFGFAKDSALLCCALAKPQQSVLDKEAETHRNQQSTLNQGRGLVARIREDMTVKIGKSTDDKHGIRPKKNGISEATFRAWLTVSLDLDPPNAAQVIHTPAGDLIGDPRYRGRVYVKGLLVSEYRVDKSGGKDYRFSYNFNSGNVNRDRQSLLDPREEAKMLAKIWESAIAMKGVAIVNSYIELFNQNEEVPDIAMALKIVSHLTAKNICKYLKMFHPEAFFYSEREESEQNPTTDEDIISHELEKKPFKLPKKLWQIIRKHEDRHGRKLMLTPLEERRRLFQMSPRIGLPTDMFGLNVVRALKGSFSLDVKLVDLHFEFVDGAQTSIDLLYDQNLEVLHIHGKWLNFTHMHRGSSCEFFRAIGQRPTDSDRGFVCDHVVQDLLETAFDELRMPFGLTQESASCLRRNAVEYLRQMPRAVTLEAPEAAKTLKVSWIGNESAILVRQFGANIHYSVTLHKASSCEREMGVVLNTSTPETDISDTPTEADHAHKACGCPTQIIARADSKAVFTELDYTEAYFPMVSRAEGPSFFGLPPSALKPRESINATAQASDGQHDTAMAPTQRKKTHSLHSSASDNLTDTPCGYYDDLPEGPRGDFDDSRAATSGAPGDTIEPAAVPLRDFHNTIAQEDENTWAEWHDQHLPQAFSGLLPPRKGSIQVRRAPLRAPLHDRDLNHTFERRQYAWVQLSGESGEQLIYIHDIFQQENQSEVDYYLLATLYSSFRSIFPSGNVATNGRGAERGNELILHFSDFDKMRTPEDAALILLADISAARYLDDGRTAVSHVFQHLPADHGDLYCRFAIRDSTAENTASLTPLAAHLLETQEELWSRPKFCSPSTPLAFDLSPEVLGVSEGFSQAGFVIQAAFGIDETQPSTWKDRHNSAQTFDGAILDTFDDLNTRKLLPIQLPDPVPPRIVLLAGKHTYFRINKLNKQMPRLDQFLHDLEVIDTAAAKEGPNFLVMFMSPALLHSSAFSRFSETILRLMKLRYSVHMKIVQVRQCGLPQERSILVIVASPICAPLPWKDERYTVQSTDVGTLGELLADLNFGNERMANKECSGFVCSPPQDNERTGSSSLVHVYNHYTGISVADGRGHIDVEANTTLRLANGPKPWKHPDRPDRLTIRELARVQGIPDDFKFWGPIESQYEAVCKAIPPVIAKMVADTIGQAIRNTLPVTVDTARRNKRPRVAIAEERC</sequence>
<feature type="compositionally biased region" description="Basic and acidic residues" evidence="5">
    <location>
        <begin position="759"/>
        <end position="769"/>
    </location>
</feature>
<proteinExistence type="predicted"/>
<dbReference type="Proteomes" id="UP000030678">
    <property type="component" value="Unassembled WGS sequence"/>
</dbReference>
<dbReference type="GO" id="GO:0005634">
    <property type="term" value="C:nucleus"/>
    <property type="evidence" value="ECO:0007669"/>
    <property type="project" value="TreeGrafter"/>
</dbReference>
<reference evidence="6 7" key="1">
    <citation type="submission" date="2013-03" db="EMBL/GenBank/DDBJ databases">
        <title>The Genome Sequence of Cladophialophora carrionii CBS 160.54.</title>
        <authorList>
            <consortium name="The Broad Institute Genomics Platform"/>
            <person name="Cuomo C."/>
            <person name="de Hoog S."/>
            <person name="Gorbushina A."/>
            <person name="Walker B."/>
            <person name="Young S.K."/>
            <person name="Zeng Q."/>
            <person name="Gargeya S."/>
            <person name="Fitzgerald M."/>
            <person name="Haas B."/>
            <person name="Abouelleil A."/>
            <person name="Allen A.W."/>
            <person name="Alvarado L."/>
            <person name="Arachchi H.M."/>
            <person name="Berlin A.M."/>
            <person name="Chapman S.B."/>
            <person name="Gainer-Dewar J."/>
            <person name="Goldberg J."/>
            <person name="Griggs A."/>
            <person name="Gujja S."/>
            <person name="Hansen M."/>
            <person name="Howarth C."/>
            <person name="Imamovic A."/>
            <person name="Ireland A."/>
            <person name="Larimer J."/>
            <person name="McCowan C."/>
            <person name="Murphy C."/>
            <person name="Pearson M."/>
            <person name="Poon T.W."/>
            <person name="Priest M."/>
            <person name="Roberts A."/>
            <person name="Saif S."/>
            <person name="Shea T."/>
            <person name="Sisk P."/>
            <person name="Sykes S."/>
            <person name="Wortman J."/>
            <person name="Nusbaum C."/>
            <person name="Birren B."/>
        </authorList>
    </citation>
    <scope>NUCLEOTIDE SEQUENCE [LARGE SCALE GENOMIC DNA]</scope>
    <source>
        <strain evidence="6 7">CBS 160.54</strain>
    </source>
</reference>
<dbReference type="VEuPathDB" id="FungiDB:G647_09002"/>
<dbReference type="Pfam" id="PF00145">
    <property type="entry name" value="DNA_methylase"/>
    <property type="match status" value="1"/>
</dbReference>
<dbReference type="Gene3D" id="3.90.120.10">
    <property type="entry name" value="DNA Methylase, subunit A, domain 2"/>
    <property type="match status" value="1"/>
</dbReference>
<dbReference type="GO" id="GO:0003886">
    <property type="term" value="F:DNA (cytosine-5-)-methyltransferase activity"/>
    <property type="evidence" value="ECO:0007669"/>
    <property type="project" value="UniProtKB-EC"/>
</dbReference>
<dbReference type="PANTHER" id="PTHR10629:SF52">
    <property type="entry name" value="DNA (CYTOSINE-5)-METHYLTRANSFERASE 1"/>
    <property type="match status" value="1"/>
</dbReference>
<evidence type="ECO:0000256" key="1">
    <source>
        <dbReference type="ARBA" id="ARBA00011975"/>
    </source>
</evidence>
<dbReference type="GeneID" id="19987495"/>
<evidence type="ECO:0000256" key="2">
    <source>
        <dbReference type="ARBA" id="ARBA00022603"/>
    </source>
</evidence>
<dbReference type="PANTHER" id="PTHR10629">
    <property type="entry name" value="CYTOSINE-SPECIFIC METHYLTRANSFERASE"/>
    <property type="match status" value="1"/>
</dbReference>
<dbReference type="OrthoDB" id="5376140at2759"/>
<dbReference type="InterPro" id="IPR050390">
    <property type="entry name" value="C5-Methyltransferase"/>
</dbReference>
<evidence type="ECO:0000256" key="3">
    <source>
        <dbReference type="ARBA" id="ARBA00022679"/>
    </source>
</evidence>
<name>V9D1X6_9EURO</name>
<evidence type="ECO:0000256" key="4">
    <source>
        <dbReference type="ARBA" id="ARBA00022691"/>
    </source>
</evidence>
<dbReference type="EMBL" id="KB822709">
    <property type="protein sequence ID" value="ETI19987.1"/>
    <property type="molecule type" value="Genomic_DNA"/>
</dbReference>
<evidence type="ECO:0000313" key="6">
    <source>
        <dbReference type="EMBL" id="ETI19987.1"/>
    </source>
</evidence>
<dbReference type="GO" id="GO:0044027">
    <property type="term" value="P:negative regulation of gene expression via chromosomal CpG island methylation"/>
    <property type="evidence" value="ECO:0007669"/>
    <property type="project" value="TreeGrafter"/>
</dbReference>
<feature type="region of interest" description="Disordered" evidence="5">
    <location>
        <begin position="1"/>
        <end position="21"/>
    </location>
</feature>
<feature type="region of interest" description="Disordered" evidence="5">
    <location>
        <begin position="714"/>
        <end position="782"/>
    </location>
</feature>
<dbReference type="GO" id="GO:0003677">
    <property type="term" value="F:DNA binding"/>
    <property type="evidence" value="ECO:0007669"/>
    <property type="project" value="TreeGrafter"/>
</dbReference>
<accession>V9D1X6</accession>
<dbReference type="GO" id="GO:0032259">
    <property type="term" value="P:methylation"/>
    <property type="evidence" value="ECO:0007669"/>
    <property type="project" value="UniProtKB-KW"/>
</dbReference>
<dbReference type="Gene3D" id="3.40.50.150">
    <property type="entry name" value="Vaccinia Virus protein VP39"/>
    <property type="match status" value="1"/>
</dbReference>
<keyword evidence="4" id="KW-0949">S-adenosyl-L-methionine</keyword>
<gene>
    <name evidence="6" type="ORF">G647_09002</name>
</gene>
<evidence type="ECO:0000313" key="7">
    <source>
        <dbReference type="Proteomes" id="UP000030678"/>
    </source>
</evidence>
<dbReference type="InterPro" id="IPR001525">
    <property type="entry name" value="C5_MeTfrase"/>
</dbReference>
<evidence type="ECO:0000256" key="5">
    <source>
        <dbReference type="SAM" id="MobiDB-lite"/>
    </source>
</evidence>
<dbReference type="RefSeq" id="XP_008731529.1">
    <property type="nucleotide sequence ID" value="XM_008733307.1"/>
</dbReference>
<protein>
    <recommendedName>
        <fullName evidence="1">DNA (cytosine-5-)-methyltransferase</fullName>
        <ecNumber evidence="1">2.1.1.37</ecNumber>
    </recommendedName>
</protein>
<dbReference type="EC" id="2.1.1.37" evidence="1"/>
<dbReference type="HOGENOM" id="CLU_258984_0_0_1"/>
<keyword evidence="3" id="KW-0808">Transferase</keyword>
<keyword evidence="2" id="KW-0489">Methyltransferase</keyword>
<feature type="compositionally biased region" description="Polar residues" evidence="5">
    <location>
        <begin position="738"/>
        <end position="748"/>
    </location>
</feature>